<feature type="chain" id="PRO_5022796447" description="Selenoprotein" evidence="1">
    <location>
        <begin position="24"/>
        <end position="93"/>
    </location>
</feature>
<dbReference type="PANTHER" id="PTHR13077">
    <property type="entry name" value="SELENOPROTEIN F"/>
    <property type="match status" value="1"/>
</dbReference>
<dbReference type="InterPro" id="IPR039992">
    <property type="entry name" value="Sep15_SelM"/>
</dbReference>
<name>A0A5B8MYM6_9CHLO</name>
<evidence type="ECO:0000256" key="1">
    <source>
        <dbReference type="SAM" id="SignalP"/>
    </source>
</evidence>
<feature type="signal peptide" evidence="1">
    <location>
        <begin position="1"/>
        <end position="23"/>
    </location>
</feature>
<keyword evidence="1" id="KW-0732">Signal</keyword>
<keyword evidence="3" id="KW-1185">Reference proteome</keyword>
<dbReference type="STRING" id="1764295.A0A5B8MYM6"/>
<organism evidence="2 3">
    <name type="scientific">Chloropicon primus</name>
    <dbReference type="NCBI Taxonomy" id="1764295"/>
    <lineage>
        <taxon>Eukaryota</taxon>
        <taxon>Viridiplantae</taxon>
        <taxon>Chlorophyta</taxon>
        <taxon>Chloropicophyceae</taxon>
        <taxon>Chloropicales</taxon>
        <taxon>Chloropicaceae</taxon>
        <taxon>Chloropicon</taxon>
    </lineage>
</organism>
<dbReference type="OrthoDB" id="1910009at2759"/>
<evidence type="ECO:0000313" key="3">
    <source>
        <dbReference type="Proteomes" id="UP000316726"/>
    </source>
</evidence>
<gene>
    <name evidence="2" type="ORF">A3770_14p72630</name>
</gene>
<protein>
    <recommendedName>
        <fullName evidence="4">Selenoprotein</fullName>
    </recommendedName>
</protein>
<dbReference type="Proteomes" id="UP000316726">
    <property type="component" value="Chromosome 14"/>
</dbReference>
<dbReference type="PANTHER" id="PTHR13077:SF6">
    <property type="entry name" value="SELENOPROTEIN F"/>
    <property type="match status" value="1"/>
</dbReference>
<dbReference type="GO" id="GO:0016491">
    <property type="term" value="F:oxidoreductase activity"/>
    <property type="evidence" value="ECO:0007669"/>
    <property type="project" value="TreeGrafter"/>
</dbReference>
<reference evidence="2 3" key="1">
    <citation type="submission" date="2018-07" db="EMBL/GenBank/DDBJ databases">
        <title>The complete nuclear genome of the prasinophyte Chloropicon primus (CCMP1205).</title>
        <authorList>
            <person name="Pombert J.-F."/>
            <person name="Otis C."/>
            <person name="Turmel M."/>
            <person name="Lemieux C."/>
        </authorList>
    </citation>
    <scope>NUCLEOTIDE SEQUENCE [LARGE SCALE GENOMIC DNA]</scope>
    <source>
        <strain evidence="2 3">CCMP1205</strain>
    </source>
</reference>
<evidence type="ECO:0008006" key="4">
    <source>
        <dbReference type="Google" id="ProtNLM"/>
    </source>
</evidence>
<dbReference type="EMBL" id="CP031047">
    <property type="protein sequence ID" value="QDZ24745.1"/>
    <property type="molecule type" value="Genomic_DNA"/>
</dbReference>
<evidence type="ECO:0000313" key="2">
    <source>
        <dbReference type="EMBL" id="QDZ24745.1"/>
    </source>
</evidence>
<proteinExistence type="predicted"/>
<accession>A0A5B8MYM6</accession>
<dbReference type="GO" id="GO:0005788">
    <property type="term" value="C:endoplasmic reticulum lumen"/>
    <property type="evidence" value="ECO:0007669"/>
    <property type="project" value="TreeGrafter"/>
</dbReference>
<dbReference type="AlphaFoldDB" id="A0A5B8MYM6"/>
<sequence length="93" mass="10025">MRRESLVLLTAALCWASHHGAQASSTHHAASGQRTCTTLGFSGLHLCSDCEAFSRVVHHKGLIEDCYECCAKDNVEGSNASTRYVSAVLEICN</sequence>